<evidence type="ECO:0000256" key="3">
    <source>
        <dbReference type="ARBA" id="ARBA00022676"/>
    </source>
</evidence>
<dbReference type="EMBL" id="JBEDNQ010000004">
    <property type="protein sequence ID" value="MEQ3550999.1"/>
    <property type="molecule type" value="Genomic_DNA"/>
</dbReference>
<evidence type="ECO:0000256" key="4">
    <source>
        <dbReference type="ARBA" id="ARBA00022679"/>
    </source>
</evidence>
<gene>
    <name evidence="10" type="ORF">WIS52_10995</name>
</gene>
<evidence type="ECO:0000256" key="7">
    <source>
        <dbReference type="ARBA" id="ARBA00023136"/>
    </source>
</evidence>
<accession>A0ABV1KAV0</accession>
<name>A0ABV1KAV0_9PSEU</name>
<feature type="transmembrane region" description="Helical" evidence="8">
    <location>
        <begin position="76"/>
        <end position="97"/>
    </location>
</feature>
<feature type="transmembrane region" description="Helical" evidence="8">
    <location>
        <begin position="275"/>
        <end position="293"/>
    </location>
</feature>
<keyword evidence="11" id="KW-1185">Reference proteome</keyword>
<dbReference type="PANTHER" id="PTHR33908">
    <property type="entry name" value="MANNOSYLTRANSFERASE YKCB-RELATED"/>
    <property type="match status" value="1"/>
</dbReference>
<organism evidence="10 11">
    <name type="scientific">Pseudonocardia nematodicida</name>
    <dbReference type="NCBI Taxonomy" id="1206997"/>
    <lineage>
        <taxon>Bacteria</taxon>
        <taxon>Bacillati</taxon>
        <taxon>Actinomycetota</taxon>
        <taxon>Actinomycetes</taxon>
        <taxon>Pseudonocardiales</taxon>
        <taxon>Pseudonocardiaceae</taxon>
        <taxon>Pseudonocardia</taxon>
    </lineage>
</organism>
<proteinExistence type="predicted"/>
<keyword evidence="4 10" id="KW-0808">Transferase</keyword>
<protein>
    <submittedName>
        <fullName evidence="10">Glycosyltransferase family 39 protein</fullName>
        <ecNumber evidence="10">2.4.-.-</ecNumber>
    </submittedName>
</protein>
<dbReference type="EC" id="2.4.-.-" evidence="10"/>
<evidence type="ECO:0000256" key="6">
    <source>
        <dbReference type="ARBA" id="ARBA00022989"/>
    </source>
</evidence>
<dbReference type="GO" id="GO:0016757">
    <property type="term" value="F:glycosyltransferase activity"/>
    <property type="evidence" value="ECO:0007669"/>
    <property type="project" value="UniProtKB-KW"/>
</dbReference>
<keyword evidence="6 8" id="KW-1133">Transmembrane helix</keyword>
<feature type="transmembrane region" description="Helical" evidence="8">
    <location>
        <begin position="12"/>
        <end position="36"/>
    </location>
</feature>
<feature type="transmembrane region" description="Helical" evidence="8">
    <location>
        <begin position="172"/>
        <end position="188"/>
    </location>
</feature>
<feature type="transmembrane region" description="Helical" evidence="8">
    <location>
        <begin position="299"/>
        <end position="319"/>
    </location>
</feature>
<dbReference type="Proteomes" id="UP001494902">
    <property type="component" value="Unassembled WGS sequence"/>
</dbReference>
<evidence type="ECO:0000313" key="10">
    <source>
        <dbReference type="EMBL" id="MEQ3550999.1"/>
    </source>
</evidence>
<reference evidence="10 11" key="1">
    <citation type="submission" date="2024-03" db="EMBL/GenBank/DDBJ databases">
        <title>Draft genome sequence of Pseudonocardia nematodicida JCM 31783.</title>
        <authorList>
            <person name="Butdee W."/>
            <person name="Duangmal K."/>
        </authorList>
    </citation>
    <scope>NUCLEOTIDE SEQUENCE [LARGE SCALE GENOMIC DNA]</scope>
    <source>
        <strain evidence="10 11">JCM 31783</strain>
    </source>
</reference>
<evidence type="ECO:0000256" key="5">
    <source>
        <dbReference type="ARBA" id="ARBA00022692"/>
    </source>
</evidence>
<keyword evidence="3 10" id="KW-0328">Glycosyltransferase</keyword>
<keyword evidence="5 8" id="KW-0812">Transmembrane</keyword>
<dbReference type="RefSeq" id="WP_349298075.1">
    <property type="nucleotide sequence ID" value="NZ_JBEDNQ010000004.1"/>
</dbReference>
<evidence type="ECO:0000259" key="9">
    <source>
        <dbReference type="Pfam" id="PF13231"/>
    </source>
</evidence>
<dbReference type="InterPro" id="IPR050297">
    <property type="entry name" value="LipidA_mod_glycosyltrf_83"/>
</dbReference>
<comment type="subcellular location">
    <subcellularLocation>
        <location evidence="1">Cell membrane</location>
        <topology evidence="1">Multi-pass membrane protein</topology>
    </subcellularLocation>
</comment>
<evidence type="ECO:0000313" key="11">
    <source>
        <dbReference type="Proteomes" id="UP001494902"/>
    </source>
</evidence>
<evidence type="ECO:0000256" key="1">
    <source>
        <dbReference type="ARBA" id="ARBA00004651"/>
    </source>
</evidence>
<keyword evidence="2" id="KW-1003">Cell membrane</keyword>
<feature type="transmembrane region" description="Helical" evidence="8">
    <location>
        <begin position="200"/>
        <end position="218"/>
    </location>
</feature>
<evidence type="ECO:0000256" key="8">
    <source>
        <dbReference type="SAM" id="Phobius"/>
    </source>
</evidence>
<feature type="domain" description="Glycosyltransferase RgtA/B/C/D-like" evidence="9">
    <location>
        <begin position="56"/>
        <end position="216"/>
    </location>
</feature>
<dbReference type="Pfam" id="PF13231">
    <property type="entry name" value="PMT_2"/>
    <property type="match status" value="1"/>
</dbReference>
<feature type="transmembrane region" description="Helical" evidence="8">
    <location>
        <begin position="242"/>
        <end position="263"/>
    </location>
</feature>
<dbReference type="PANTHER" id="PTHR33908:SF11">
    <property type="entry name" value="MEMBRANE PROTEIN"/>
    <property type="match status" value="1"/>
</dbReference>
<keyword evidence="7 8" id="KW-0472">Membrane</keyword>
<evidence type="ECO:0000256" key="2">
    <source>
        <dbReference type="ARBA" id="ARBA00022475"/>
    </source>
</evidence>
<sequence>MQALRDPLADIAWRSLLLTGVGSGLLLLVTAGRYGYHRDELYFLRSGREPGWGHADNGPLTPLIARTMDTITQGSLVGLRLPAVLMAVLTVVLTGVIARELGAGRGAQVLAAACMGGSAVLMRVDHTLATASLDLLVWTTVSWLAVRALRDESARDWLLAGLVAGIGLQNKWQPAFLLAALLVGILLLGPRAALRSPWPWLAGLLALLLWAPNLWWQATHGWPQLELSSAIAAGGSHTSEPWYLFAPYQLVLVSPLLFPVWAVGWWQLLRNPRLAPFRGFAVAYVLLVAVFTVTGGKPYYLAGLYPVLLAAGAGTILAALSVRTTVSTLAVSTAIMTVLSLPVLPDRMATAGPLRVINPDAGEQIGWPAYVATIRDVRAAQPESRVAVLTANYGQAGAVDHLAPELGPAYSGHNSYWDWGPPPADTEAVIVVGMPEGELRRVFADVRLAAVIDTGVRNQERGTEVHVVRGQLVSWAELWPHVRHVG</sequence>
<dbReference type="InterPro" id="IPR038731">
    <property type="entry name" value="RgtA/B/C-like"/>
</dbReference>
<comment type="caution">
    <text evidence="10">The sequence shown here is derived from an EMBL/GenBank/DDBJ whole genome shotgun (WGS) entry which is preliminary data.</text>
</comment>